<keyword evidence="9 10" id="KW-0539">Nucleus</keyword>
<proteinExistence type="predicted"/>
<feature type="compositionally biased region" description="Polar residues" evidence="11">
    <location>
        <begin position="305"/>
        <end position="327"/>
    </location>
</feature>
<dbReference type="KEGG" id="gfs:119643484"/>
<feature type="region of interest" description="Disordered" evidence="11">
    <location>
        <begin position="248"/>
        <end position="290"/>
    </location>
</feature>
<evidence type="ECO:0000259" key="12">
    <source>
        <dbReference type="PROSITE" id="PS50039"/>
    </source>
</evidence>
<dbReference type="GO" id="GO:0005634">
    <property type="term" value="C:nucleus"/>
    <property type="evidence" value="ECO:0007669"/>
    <property type="project" value="UniProtKB-SubCell"/>
</dbReference>
<evidence type="ECO:0000256" key="5">
    <source>
        <dbReference type="ARBA" id="ARBA00022833"/>
    </source>
</evidence>
<dbReference type="Gene3D" id="1.10.10.10">
    <property type="entry name" value="Winged helix-like DNA-binding domain superfamily/Winged helix DNA-binding domain"/>
    <property type="match status" value="1"/>
</dbReference>
<keyword evidence="8" id="KW-0804">Transcription</keyword>
<reference evidence="14" key="1">
    <citation type="submission" date="2025-08" db="UniProtKB">
        <authorList>
            <consortium name="RefSeq"/>
        </authorList>
    </citation>
    <scope>IDENTIFICATION</scope>
    <source>
        <tissue evidence="14">Whole body pupa</tissue>
    </source>
</reference>
<feature type="DNA-binding region" description="Fork-head" evidence="10">
    <location>
        <begin position="167"/>
        <end position="259"/>
    </location>
</feature>
<evidence type="ECO:0000313" key="14">
    <source>
        <dbReference type="RefSeq" id="XP_037898765.1"/>
    </source>
</evidence>
<feature type="compositionally biased region" description="Low complexity" evidence="11">
    <location>
        <begin position="259"/>
        <end position="269"/>
    </location>
</feature>
<dbReference type="Pfam" id="PF16159">
    <property type="entry name" value="FOXP-CC"/>
    <property type="match status" value="1"/>
</dbReference>
<evidence type="ECO:0000256" key="2">
    <source>
        <dbReference type="ARBA" id="ARBA00022491"/>
    </source>
</evidence>
<evidence type="ECO:0000256" key="9">
    <source>
        <dbReference type="ARBA" id="ARBA00023242"/>
    </source>
</evidence>
<evidence type="ECO:0000256" key="8">
    <source>
        <dbReference type="ARBA" id="ARBA00023163"/>
    </source>
</evidence>
<organism evidence="13 14">
    <name type="scientific">Glossina fuscipes</name>
    <dbReference type="NCBI Taxonomy" id="7396"/>
    <lineage>
        <taxon>Eukaryota</taxon>
        <taxon>Metazoa</taxon>
        <taxon>Ecdysozoa</taxon>
        <taxon>Arthropoda</taxon>
        <taxon>Hexapoda</taxon>
        <taxon>Insecta</taxon>
        <taxon>Pterygota</taxon>
        <taxon>Neoptera</taxon>
        <taxon>Endopterygota</taxon>
        <taxon>Diptera</taxon>
        <taxon>Brachycera</taxon>
        <taxon>Muscomorpha</taxon>
        <taxon>Hippoboscoidea</taxon>
        <taxon>Glossinidae</taxon>
        <taxon>Glossina</taxon>
    </lineage>
</organism>
<evidence type="ECO:0000256" key="4">
    <source>
        <dbReference type="ARBA" id="ARBA00022771"/>
    </source>
</evidence>
<dbReference type="InterPro" id="IPR032354">
    <property type="entry name" value="FOXP-CC"/>
</dbReference>
<dbReference type="FunFam" id="1.10.10.10:FF:000010">
    <property type="entry name" value="Forkhead box P2 isoform B"/>
    <property type="match status" value="1"/>
</dbReference>
<evidence type="ECO:0000256" key="10">
    <source>
        <dbReference type="PROSITE-ProRule" id="PRU00089"/>
    </source>
</evidence>
<dbReference type="GO" id="GO:0000978">
    <property type="term" value="F:RNA polymerase II cis-regulatory region sequence-specific DNA binding"/>
    <property type="evidence" value="ECO:0007669"/>
    <property type="project" value="TreeGrafter"/>
</dbReference>
<dbReference type="Pfam" id="PF00250">
    <property type="entry name" value="Forkhead"/>
    <property type="match status" value="1"/>
</dbReference>
<dbReference type="PANTHER" id="PTHR45796:SF4">
    <property type="entry name" value="FORKHEAD BOX P, ISOFORM C"/>
    <property type="match status" value="1"/>
</dbReference>
<dbReference type="InterPro" id="IPR036388">
    <property type="entry name" value="WH-like_DNA-bd_sf"/>
</dbReference>
<feature type="compositionally biased region" description="Low complexity" evidence="11">
    <location>
        <begin position="104"/>
        <end position="119"/>
    </location>
</feature>
<keyword evidence="4" id="KW-0863">Zinc-finger</keyword>
<dbReference type="SMART" id="SM00339">
    <property type="entry name" value="FH"/>
    <property type="match status" value="1"/>
</dbReference>
<dbReference type="Proteomes" id="UP000092443">
    <property type="component" value="Unplaced"/>
</dbReference>
<keyword evidence="5" id="KW-0862">Zinc</keyword>
<dbReference type="GeneID" id="119643484"/>
<dbReference type="InterPro" id="IPR050998">
    <property type="entry name" value="FOXP"/>
</dbReference>
<feature type="compositionally biased region" description="Low complexity" evidence="11">
    <location>
        <begin position="349"/>
        <end position="363"/>
    </location>
</feature>
<dbReference type="PRINTS" id="PR00053">
    <property type="entry name" value="FORKHEAD"/>
</dbReference>
<gene>
    <name evidence="14" type="primary">LOC119643484</name>
</gene>
<evidence type="ECO:0000256" key="1">
    <source>
        <dbReference type="ARBA" id="ARBA00004123"/>
    </source>
</evidence>
<dbReference type="GO" id="GO:0008270">
    <property type="term" value="F:zinc ion binding"/>
    <property type="evidence" value="ECO:0007669"/>
    <property type="project" value="UniProtKB-KW"/>
</dbReference>
<name>A0A9C5ZM67_9MUSC</name>
<dbReference type="InterPro" id="IPR001766">
    <property type="entry name" value="Fork_head_dom"/>
</dbReference>
<feature type="domain" description="Fork-head" evidence="12">
    <location>
        <begin position="167"/>
        <end position="259"/>
    </location>
</feature>
<dbReference type="PROSITE" id="PS50039">
    <property type="entry name" value="FORK_HEAD_3"/>
    <property type="match status" value="1"/>
</dbReference>
<feature type="region of interest" description="Disordered" evidence="11">
    <location>
        <begin position="104"/>
        <end position="124"/>
    </location>
</feature>
<dbReference type="AlphaFoldDB" id="A0A9C5ZM67"/>
<dbReference type="GO" id="GO:0000981">
    <property type="term" value="F:DNA-binding transcription factor activity, RNA polymerase II-specific"/>
    <property type="evidence" value="ECO:0007669"/>
    <property type="project" value="TreeGrafter"/>
</dbReference>
<keyword evidence="6" id="KW-0805">Transcription regulation</keyword>
<dbReference type="PANTHER" id="PTHR45796">
    <property type="entry name" value="FORKHEAD BOX P, ISOFORM C"/>
    <property type="match status" value="1"/>
</dbReference>
<dbReference type="RefSeq" id="XP_037898765.1">
    <property type="nucleotide sequence ID" value="XM_038042837.1"/>
</dbReference>
<sequence length="491" mass="54180">MAAKYLGQIKVDLTMLPIHPGPHLNSEHCLDDRSTAQARVQMQVVSQLEMHLQKERDRLQAMMHHLYLIKQFLSPENRQIKEAAAEAHFKNSMTMSATSSITTPATISPMPSSNMNSSNTATNRKRVGEKASLSLTGGLSYMLERAGLDVQQEIQRNREFYKNADVRPPFTYASLIRQSIIESPDKQLTLNEIYNWFQNTFCYFRRNAATWKNAIRTNLSLHKCFVRYEDDFGSFWMVDDSEFVKRRHLSRGRPRKYEPSSSPNSNSQQLTNSVAESDFGGGGIVGKESNENISIAADSYKRAGDSSSHYNSPGHQRSYHNGRSNKLINGGNDDFDICEGSQRTPINESQKQLSSKTSQNSSSRRTHAGGDANIPIIENAKKQCTSRSNYNNSCSHIGSGRGVGKETIKNGRRINTPDLTSAVTINGPSVCAGVDCATGTNIGVGCIGGIGFGSGEHSDIDLLKASFNVGPTVVDASDANFLYIPSECRTQ</sequence>
<keyword evidence="3" id="KW-0479">Metal-binding</keyword>
<evidence type="ECO:0000256" key="11">
    <source>
        <dbReference type="SAM" id="MobiDB-lite"/>
    </source>
</evidence>
<keyword evidence="2" id="KW-0678">Repressor</keyword>
<protein>
    <submittedName>
        <fullName evidence="14">Forkhead box protein P2-like</fullName>
    </submittedName>
</protein>
<dbReference type="InterPro" id="IPR036390">
    <property type="entry name" value="WH_DNA-bd_sf"/>
</dbReference>
<evidence type="ECO:0000256" key="7">
    <source>
        <dbReference type="ARBA" id="ARBA00023125"/>
    </source>
</evidence>
<evidence type="ECO:0000313" key="13">
    <source>
        <dbReference type="Proteomes" id="UP000092443"/>
    </source>
</evidence>
<evidence type="ECO:0000256" key="3">
    <source>
        <dbReference type="ARBA" id="ARBA00022723"/>
    </source>
</evidence>
<dbReference type="SUPFAM" id="SSF46785">
    <property type="entry name" value="Winged helix' DNA-binding domain"/>
    <property type="match status" value="1"/>
</dbReference>
<keyword evidence="7 10" id="KW-0238">DNA-binding</keyword>
<feature type="region of interest" description="Disordered" evidence="11">
    <location>
        <begin position="303"/>
        <end position="375"/>
    </location>
</feature>
<evidence type="ECO:0000256" key="6">
    <source>
        <dbReference type="ARBA" id="ARBA00023015"/>
    </source>
</evidence>
<dbReference type="Gene3D" id="1.20.5.340">
    <property type="match status" value="1"/>
</dbReference>
<comment type="subcellular location">
    <subcellularLocation>
        <location evidence="1 10">Nucleus</location>
    </subcellularLocation>
</comment>
<keyword evidence="13" id="KW-1185">Reference proteome</keyword>
<accession>A0A9C5ZM67</accession>